<keyword evidence="2" id="KW-0802">TPR repeat</keyword>
<gene>
    <name evidence="4" type="ORF">HWD57_09280</name>
</gene>
<dbReference type="InterPro" id="IPR050498">
    <property type="entry name" value="Ycf3"/>
</dbReference>
<organism evidence="4 5">
    <name type="scientific">Candidatus Accumulibacter cognatus</name>
    <dbReference type="NCBI Taxonomy" id="2954383"/>
    <lineage>
        <taxon>Bacteria</taxon>
        <taxon>Pseudomonadati</taxon>
        <taxon>Pseudomonadota</taxon>
        <taxon>Betaproteobacteria</taxon>
        <taxon>Candidatus Accumulibacter</taxon>
    </lineage>
</organism>
<dbReference type="Pfam" id="PF13432">
    <property type="entry name" value="TPR_16"/>
    <property type="match status" value="3"/>
</dbReference>
<evidence type="ECO:0000313" key="5">
    <source>
        <dbReference type="Proteomes" id="UP000509684"/>
    </source>
</evidence>
<dbReference type="PANTHER" id="PTHR44858:SF1">
    <property type="entry name" value="UDP-N-ACETYLGLUCOSAMINE--PEPTIDE N-ACETYLGLUCOSAMINYLTRANSFERASE SPINDLY-RELATED"/>
    <property type="match status" value="1"/>
</dbReference>
<dbReference type="KEGG" id="acog:HWD57_09280"/>
<dbReference type="SUPFAM" id="SSF48452">
    <property type="entry name" value="TPR-like"/>
    <property type="match status" value="6"/>
</dbReference>
<keyword evidence="1" id="KW-0677">Repeat</keyword>
<dbReference type="InterPro" id="IPR011990">
    <property type="entry name" value="TPR-like_helical_dom_sf"/>
</dbReference>
<dbReference type="InterPro" id="IPR024983">
    <property type="entry name" value="CHAT_dom"/>
</dbReference>
<evidence type="ECO:0000313" key="4">
    <source>
        <dbReference type="EMBL" id="QLH49950.1"/>
    </source>
</evidence>
<dbReference type="EMBL" id="CP058708">
    <property type="protein sequence ID" value="QLH49950.1"/>
    <property type="molecule type" value="Genomic_DNA"/>
</dbReference>
<evidence type="ECO:0000259" key="3">
    <source>
        <dbReference type="Pfam" id="PF12770"/>
    </source>
</evidence>
<dbReference type="InterPro" id="IPR019734">
    <property type="entry name" value="TPR_rpt"/>
</dbReference>
<dbReference type="PANTHER" id="PTHR44858">
    <property type="entry name" value="TETRATRICOPEPTIDE REPEAT PROTEIN 6"/>
    <property type="match status" value="1"/>
</dbReference>
<proteinExistence type="predicted"/>
<evidence type="ECO:0000256" key="1">
    <source>
        <dbReference type="ARBA" id="ARBA00022737"/>
    </source>
</evidence>
<dbReference type="SMART" id="SM00028">
    <property type="entry name" value="TPR"/>
    <property type="match status" value="15"/>
</dbReference>
<sequence>MNPNEFDFSREPDDFHCLSANEQEESLRRRNERAYELFRAGQEQAALAEWSAAAQLGESMFTHLPAAGRGQVLRAFFNEGLTHGQQGRPGAAIDGYRRATALGAPVFPELDADGRAQVLRAFVNEGFTHEQQGRPEAAIDGYRRATALGAPVFPELDAAGRAQVLRAFVNEGVTHGQQGRPEAAIDGYRRATALGAPVFPELDAAGGAEVLRAFVNEGVAHEQQGRPEAAIDGYRRATALGAPVFPELDAAGRAQVLRAFVNEGVTHGQQGRPEAAIDGYRRATALGAPVFPELDAAGGAEVLRAFVNEGVAHEQQGRPEAAIDGYRRATALGAPVFPELDADGGAEVLRAFFNEGVTHGQQGRPEAAIDGYRRATALGAPVFPELDAAGRAPVLCAFVNEGVAHGQQGRPEAAIDGYRRATALGAPVFPELDAAGRAQVLRAFVNEGVTHGQQGRPEAAIDGYRRATALGAPVFPELDAAGGAEVLRAFVNEGVAHEQQGRPEAAIDGYRRATALGAPVFPELDAAGRAPVLCAFVNEGVAHGQQGRPEAAIDGYRRATALGAPVFPELDAAGRAQVLRAFVNEGVTHGQQGRPEAAIDGYRRATALGAPVFPELDAAGGAEVLRAFFNEGVTHGQQGRPEAAIDGYRRATALGAPVFPELDAAGRAPVLCAFVNEGVAHGQQGRPEAAIDGYRRATALGAPVFPELDAAGRAQVLRAFVNEGVTHGQQGRPEAAIDGYRRATALGAPVFPELDADGRAPVLDAFVNEGVTYYLESEPGQETALWTVFLAGRSGLDNRDGFTQTALKAFRDALSETPSPLLGWRACVAFAHDWLSTAAGWAASASNSRQRRRLVTLGGFLVGEAGREHRQQLAALAPELGGRQAACPKLAGWASAQVLSTLRLADADCGWLLLARVRASLGAAERVSDWPLQAPWQLDPAGLAEAIRLDRLWFADGGARAPYAWIDDAGEPRLEARAFGTPANDFDPPTRQALLDWRQGDPQAAIALLDGAWRRLSATGTIGRLTRWLELLGAGETAQEQAIDAVIYRDVEQVLRQAFREWVDTRLRDGERDADLNGVMASLLEWFSAPAADWNSPGFASAREQAVLDRLHPYLAAEVEALAPGTASVPSASGREALWRALELQRYVLTSAATLVGAPRVAADAQALTALNTALQGELSLLFERLRRAEQGLPDLPLDRARREDLFSVLESMAGEIDRLGMGLAIPGPAECARALAAEESLVQVWMSANGRMQVLALTAAGSGSGNDGPAEPPLRHQVLAEDFSKDAWEPLLTRWESILQGGPELTWRSPAHLALTHVPAALSSRDWWADFVAESSPATRFLAWLSEQGLLTGERRCVVVLPARLSRLPWLARAVTGMRGQPESAAGKLRLEISVASWLQCRSAPSESGERGQAVFLAASSDHADGRFGRTEAAVAARAMQVEAHPAHGIVELVRALCAAGPAHLVVHGAFDPGEPTRSYLSADRTTPHLPAWILAALPVCGDISLSACEAMLVGDGEHRWQGPVGIGPLLRARGARSVVGALGFADQLASLLFFQLWFAERRTKSAVEALASTQQTLRSLSLRRAQRLLKEIGGPDAQMFDTAVRQHNADAKRQGWQTPFADPRLWASFTLIGDAPPEPYAARPAKDRFADWLGSLWERVCRFLRLPAAS</sequence>
<dbReference type="Gene3D" id="1.25.40.10">
    <property type="entry name" value="Tetratricopeptide repeat domain"/>
    <property type="match status" value="4"/>
</dbReference>
<protein>
    <submittedName>
        <fullName evidence="4">CHAT domain-containing protein</fullName>
    </submittedName>
</protein>
<evidence type="ECO:0000256" key="2">
    <source>
        <dbReference type="ARBA" id="ARBA00022803"/>
    </source>
</evidence>
<dbReference type="Pfam" id="PF12770">
    <property type="entry name" value="CHAT"/>
    <property type="match status" value="1"/>
</dbReference>
<name>A0A7D5NB65_9PROT</name>
<reference evidence="4 5" key="1">
    <citation type="journal article" date="2019" name="Microbiome">
        <title>Annotated bacterial chromosomes from frame-shift-corrected long-read metagenomic data.</title>
        <authorList>
            <person name="Arumugam K."/>
            <person name="Bagci C."/>
            <person name="Bessarab I."/>
            <person name="Beier S."/>
            <person name="Buchfink B."/>
            <person name="Gorska A."/>
            <person name="Qiu G."/>
            <person name="Huson D.H."/>
            <person name="Williams R.B.H."/>
        </authorList>
    </citation>
    <scope>NUCLEOTIDE SEQUENCE [LARGE SCALE GENOMIC DNA]</scope>
    <source>
        <strain evidence="4">SSA1</strain>
    </source>
</reference>
<accession>A0A7D5NB65</accession>
<feature type="domain" description="CHAT" evidence="3">
    <location>
        <begin position="1357"/>
        <end position="1636"/>
    </location>
</feature>
<dbReference type="Proteomes" id="UP000509684">
    <property type="component" value="Chromosome"/>
</dbReference>